<feature type="domain" description="Caspase family p20" evidence="1">
    <location>
        <begin position="24"/>
        <end position="68"/>
    </location>
</feature>
<dbReference type="PROSITE" id="PS50208">
    <property type="entry name" value="CASPASE_P20"/>
    <property type="match status" value="1"/>
</dbReference>
<dbReference type="InterPro" id="IPR011600">
    <property type="entry name" value="Pept_C14_caspase"/>
</dbReference>
<keyword evidence="3" id="KW-1185">Reference proteome</keyword>
<evidence type="ECO:0000259" key="1">
    <source>
        <dbReference type="PROSITE" id="PS50208"/>
    </source>
</evidence>
<dbReference type="Pfam" id="PF00656">
    <property type="entry name" value="Peptidase_C14"/>
    <property type="match status" value="1"/>
</dbReference>
<reference evidence="2" key="2">
    <citation type="journal article" date="2021" name="Genome Biol. Evol.">
        <title>Developing a high-quality reference genome for a parasitic bivalve with doubly uniparental inheritance (Bivalvia: Unionida).</title>
        <authorList>
            <person name="Smith C.H."/>
        </authorList>
    </citation>
    <scope>NUCLEOTIDE SEQUENCE</scope>
    <source>
        <strain evidence="2">CHS0354</strain>
        <tissue evidence="2">Mantle</tissue>
    </source>
</reference>
<dbReference type="InterPro" id="IPR029030">
    <property type="entry name" value="Caspase-like_dom_sf"/>
</dbReference>
<dbReference type="EMBL" id="JAEAOA010000253">
    <property type="protein sequence ID" value="KAK3579562.1"/>
    <property type="molecule type" value="Genomic_DNA"/>
</dbReference>
<dbReference type="GO" id="GO:0004197">
    <property type="term" value="F:cysteine-type endopeptidase activity"/>
    <property type="evidence" value="ECO:0007669"/>
    <property type="project" value="InterPro"/>
</dbReference>
<protein>
    <recommendedName>
        <fullName evidence="1">Caspase family p20 domain-containing protein</fullName>
    </recommendedName>
</protein>
<reference evidence="2" key="3">
    <citation type="submission" date="2023-05" db="EMBL/GenBank/DDBJ databases">
        <authorList>
            <person name="Smith C.H."/>
        </authorList>
    </citation>
    <scope>NUCLEOTIDE SEQUENCE</scope>
    <source>
        <strain evidence="2">CHS0354</strain>
        <tissue evidence="2">Mantle</tissue>
    </source>
</reference>
<dbReference type="Gene3D" id="3.40.50.1460">
    <property type="match status" value="1"/>
</dbReference>
<evidence type="ECO:0000313" key="3">
    <source>
        <dbReference type="Proteomes" id="UP001195483"/>
    </source>
</evidence>
<name>A0AAE0RTV4_9BIVA</name>
<sequence>MSPDKKDSNLYHRLPDCVLFVQLQRGIRCGDGQFKNVDDIMKTFTNDKIKNFVGRPKVFLIQACRGDAIQKDHPVADDWPRAISDVTGKITVPTEADVLIAYATTP</sequence>
<dbReference type="InterPro" id="IPR001309">
    <property type="entry name" value="Pept_C14_p20"/>
</dbReference>
<organism evidence="2 3">
    <name type="scientific">Potamilus streckersoni</name>
    <dbReference type="NCBI Taxonomy" id="2493646"/>
    <lineage>
        <taxon>Eukaryota</taxon>
        <taxon>Metazoa</taxon>
        <taxon>Spiralia</taxon>
        <taxon>Lophotrochozoa</taxon>
        <taxon>Mollusca</taxon>
        <taxon>Bivalvia</taxon>
        <taxon>Autobranchia</taxon>
        <taxon>Heteroconchia</taxon>
        <taxon>Palaeoheterodonta</taxon>
        <taxon>Unionida</taxon>
        <taxon>Unionoidea</taxon>
        <taxon>Unionidae</taxon>
        <taxon>Ambleminae</taxon>
        <taxon>Lampsilini</taxon>
        <taxon>Potamilus</taxon>
    </lineage>
</organism>
<dbReference type="Proteomes" id="UP001195483">
    <property type="component" value="Unassembled WGS sequence"/>
</dbReference>
<dbReference type="GO" id="GO:0006508">
    <property type="term" value="P:proteolysis"/>
    <property type="evidence" value="ECO:0007669"/>
    <property type="project" value="InterPro"/>
</dbReference>
<dbReference type="InterPro" id="IPR002398">
    <property type="entry name" value="Pept_C14"/>
</dbReference>
<comment type="caution">
    <text evidence="2">The sequence shown here is derived from an EMBL/GenBank/DDBJ whole genome shotgun (WGS) entry which is preliminary data.</text>
</comment>
<feature type="non-terminal residue" evidence="2">
    <location>
        <position position="106"/>
    </location>
</feature>
<dbReference type="AlphaFoldDB" id="A0AAE0RTV4"/>
<dbReference type="SUPFAM" id="SSF52129">
    <property type="entry name" value="Caspase-like"/>
    <property type="match status" value="1"/>
</dbReference>
<dbReference type="PANTHER" id="PTHR10454:SF210">
    <property type="entry name" value="CASPASE-2"/>
    <property type="match status" value="1"/>
</dbReference>
<accession>A0AAE0RTV4</accession>
<gene>
    <name evidence="2" type="ORF">CHS0354_003059</name>
</gene>
<evidence type="ECO:0000313" key="2">
    <source>
        <dbReference type="EMBL" id="KAK3579562.1"/>
    </source>
</evidence>
<dbReference type="PANTHER" id="PTHR10454">
    <property type="entry name" value="CASPASE"/>
    <property type="match status" value="1"/>
</dbReference>
<proteinExistence type="predicted"/>
<reference evidence="2" key="1">
    <citation type="journal article" date="2021" name="Genome Biol. Evol.">
        <title>A High-Quality Reference Genome for a Parasitic Bivalve with Doubly Uniparental Inheritance (Bivalvia: Unionida).</title>
        <authorList>
            <person name="Smith C.H."/>
        </authorList>
    </citation>
    <scope>NUCLEOTIDE SEQUENCE</scope>
    <source>
        <strain evidence="2">CHS0354</strain>
    </source>
</reference>